<dbReference type="PANTHER" id="PTHR35535:SF1">
    <property type="entry name" value="HEAT SHOCK PROTEIN HSLJ"/>
    <property type="match status" value="1"/>
</dbReference>
<dbReference type="InterPro" id="IPR033450">
    <property type="entry name" value="NlpE_C"/>
</dbReference>
<dbReference type="InterPro" id="IPR005184">
    <property type="entry name" value="DUF306_Meta_HslJ"/>
</dbReference>
<dbReference type="Pfam" id="PF17185">
    <property type="entry name" value="NlpE_C"/>
    <property type="match status" value="1"/>
</dbReference>
<dbReference type="InterPro" id="IPR007298">
    <property type="entry name" value="Cu-R_lipoprotein_NlpE"/>
</dbReference>
<evidence type="ECO:0000259" key="3">
    <source>
        <dbReference type="Pfam" id="PF17185"/>
    </source>
</evidence>
<feature type="chain" id="PRO_5045160108" description="Heat shock protein HslJ" evidence="1">
    <location>
        <begin position="23"/>
        <end position="376"/>
    </location>
</feature>
<evidence type="ECO:0008006" key="6">
    <source>
        <dbReference type="Google" id="ProtNLM"/>
    </source>
</evidence>
<dbReference type="Pfam" id="PF04170">
    <property type="entry name" value="NlpE"/>
    <property type="match status" value="1"/>
</dbReference>
<dbReference type="InterPro" id="IPR053147">
    <property type="entry name" value="Hsp_HslJ-like"/>
</dbReference>
<dbReference type="Gene3D" id="2.40.128.640">
    <property type="match status" value="1"/>
</dbReference>
<dbReference type="EMBL" id="BMYR01000013">
    <property type="protein sequence ID" value="GGW70761.1"/>
    <property type="molecule type" value="Genomic_DNA"/>
</dbReference>
<dbReference type="RefSeq" id="WP_189483910.1">
    <property type="nucleotide sequence ID" value="NZ_BMYR01000013.1"/>
</dbReference>
<dbReference type="InterPro" id="IPR038139">
    <property type="entry name" value="NlpE_C_sf"/>
</dbReference>
<dbReference type="PROSITE" id="PS51257">
    <property type="entry name" value="PROKAR_LIPOPROTEIN"/>
    <property type="match status" value="1"/>
</dbReference>
<feature type="domain" description="DUF306" evidence="2">
    <location>
        <begin position="268"/>
        <end position="369"/>
    </location>
</feature>
<sequence length="376" mass="42731">MKKLVVLSALFLSACSQLPQFGQFGTEKAAPIKTDIKPTVIVPVPAPVADVNEVANNATTEALATDFEHIFIDSDMTFEGTLPCADCPGITYHINLYRDGRFEARQEYLERGQVALISGSWLLEKRTLHLVNQQTTLPVFHFRTNRQLVMTDMAGNPIVSSDAYQLNRHDNVKKIDQRQPMLGMYQLRNNQATFIQCQNGDSLPIANTQNHLPMMRLYQQDPRFSNKAVITTLVGRRAPDQNGVDTLYVDKFEQFWPNATCPDQFAQKKLQGIVWRAEKVADRYIPHQLNVRLIFDKDKLYGFSGCNNFNASYQQRANVITVQQLASTRKFCADASTIEQQFTEKLQQADRAEVNADKLQLFFNNEVIMEFIPAVN</sequence>
<dbReference type="PANTHER" id="PTHR35535">
    <property type="entry name" value="HEAT SHOCK PROTEIN HSLJ"/>
    <property type="match status" value="1"/>
</dbReference>
<evidence type="ECO:0000313" key="4">
    <source>
        <dbReference type="EMBL" id="GGW70761.1"/>
    </source>
</evidence>
<name>A0ABQ2WU95_9ALTE</name>
<dbReference type="Pfam" id="PF03724">
    <property type="entry name" value="META"/>
    <property type="match status" value="1"/>
</dbReference>
<keyword evidence="5" id="KW-1185">Reference proteome</keyword>
<proteinExistence type="predicted"/>
<keyword evidence="1" id="KW-0732">Signal</keyword>
<accession>A0ABQ2WU95</accession>
<feature type="signal peptide" evidence="1">
    <location>
        <begin position="1"/>
        <end position="22"/>
    </location>
</feature>
<dbReference type="Proteomes" id="UP000634667">
    <property type="component" value="Unassembled WGS sequence"/>
</dbReference>
<organism evidence="4 5">
    <name type="scientific">Alishewanella tabrizica</name>
    <dbReference type="NCBI Taxonomy" id="671278"/>
    <lineage>
        <taxon>Bacteria</taxon>
        <taxon>Pseudomonadati</taxon>
        <taxon>Pseudomonadota</taxon>
        <taxon>Gammaproteobacteria</taxon>
        <taxon>Alteromonadales</taxon>
        <taxon>Alteromonadaceae</taxon>
        <taxon>Alishewanella</taxon>
    </lineage>
</organism>
<reference evidence="5" key="1">
    <citation type="journal article" date="2019" name="Int. J. Syst. Evol. Microbiol.">
        <title>The Global Catalogue of Microorganisms (GCM) 10K type strain sequencing project: providing services to taxonomists for standard genome sequencing and annotation.</title>
        <authorList>
            <consortium name="The Broad Institute Genomics Platform"/>
            <consortium name="The Broad Institute Genome Sequencing Center for Infectious Disease"/>
            <person name="Wu L."/>
            <person name="Ma J."/>
        </authorList>
    </citation>
    <scope>NUCLEOTIDE SEQUENCE [LARGE SCALE GENOMIC DNA]</scope>
    <source>
        <strain evidence="5">KCTC 23723</strain>
    </source>
</reference>
<comment type="caution">
    <text evidence="4">The sequence shown here is derived from an EMBL/GenBank/DDBJ whole genome shotgun (WGS) entry which is preliminary data.</text>
</comment>
<gene>
    <name evidence="4" type="ORF">GCM10008111_28500</name>
</gene>
<dbReference type="InterPro" id="IPR038670">
    <property type="entry name" value="HslJ-like_sf"/>
</dbReference>
<evidence type="ECO:0000259" key="2">
    <source>
        <dbReference type="Pfam" id="PF03724"/>
    </source>
</evidence>
<evidence type="ECO:0000256" key="1">
    <source>
        <dbReference type="SAM" id="SignalP"/>
    </source>
</evidence>
<dbReference type="Gene3D" id="2.40.50.540">
    <property type="match status" value="1"/>
</dbReference>
<protein>
    <recommendedName>
        <fullName evidence="6">Heat shock protein HslJ</fullName>
    </recommendedName>
</protein>
<dbReference type="Gene3D" id="2.40.128.270">
    <property type="match status" value="1"/>
</dbReference>
<feature type="domain" description="NlpE C-terminal OB" evidence="3">
    <location>
        <begin position="179"/>
        <end position="261"/>
    </location>
</feature>
<evidence type="ECO:0000313" key="5">
    <source>
        <dbReference type="Proteomes" id="UP000634667"/>
    </source>
</evidence>